<dbReference type="EnsemblFungi" id="EJT71030">
    <property type="protein sequence ID" value="EJT71030"/>
    <property type="gene ID" value="GGTG_12051"/>
</dbReference>
<reference evidence="3" key="4">
    <citation type="journal article" date="2015" name="G3 (Bethesda)">
        <title>Genome sequences of three phytopathogenic species of the Magnaporthaceae family of fungi.</title>
        <authorList>
            <person name="Okagaki L.H."/>
            <person name="Nunes C.C."/>
            <person name="Sailsbery J."/>
            <person name="Clay B."/>
            <person name="Brown D."/>
            <person name="John T."/>
            <person name="Oh Y."/>
            <person name="Young N."/>
            <person name="Fitzgerald M."/>
            <person name="Haas B.J."/>
            <person name="Zeng Q."/>
            <person name="Young S."/>
            <person name="Adiconis X."/>
            <person name="Fan L."/>
            <person name="Levin J.Z."/>
            <person name="Mitchell T.K."/>
            <person name="Okubara P.A."/>
            <person name="Farman M.L."/>
            <person name="Kohn L.M."/>
            <person name="Birren B."/>
            <person name="Ma L.-J."/>
            <person name="Dean R.A."/>
        </authorList>
    </citation>
    <scope>NUCLEOTIDE SEQUENCE</scope>
    <source>
        <strain evidence="3">R3-111a-1</strain>
    </source>
</reference>
<reference evidence="4" key="1">
    <citation type="submission" date="2010-07" db="EMBL/GenBank/DDBJ databases">
        <title>The genome sequence of Gaeumannomyces graminis var. tritici strain R3-111a-1.</title>
        <authorList>
            <consortium name="The Broad Institute Genome Sequencing Platform"/>
            <person name="Ma L.-J."/>
            <person name="Dead R."/>
            <person name="Young S."/>
            <person name="Zeng Q."/>
            <person name="Koehrsen M."/>
            <person name="Alvarado L."/>
            <person name="Berlin A."/>
            <person name="Chapman S.B."/>
            <person name="Chen Z."/>
            <person name="Freedman E."/>
            <person name="Gellesch M."/>
            <person name="Goldberg J."/>
            <person name="Griggs A."/>
            <person name="Gujja S."/>
            <person name="Heilman E.R."/>
            <person name="Heiman D."/>
            <person name="Hepburn T."/>
            <person name="Howarth C."/>
            <person name="Jen D."/>
            <person name="Larson L."/>
            <person name="Mehta T."/>
            <person name="Neiman D."/>
            <person name="Pearson M."/>
            <person name="Roberts A."/>
            <person name="Saif S."/>
            <person name="Shea T."/>
            <person name="Shenoy N."/>
            <person name="Sisk P."/>
            <person name="Stolte C."/>
            <person name="Sykes S."/>
            <person name="Walk T."/>
            <person name="White J."/>
            <person name="Yandava C."/>
            <person name="Haas B."/>
            <person name="Nusbaum C."/>
            <person name="Birren B."/>
        </authorList>
    </citation>
    <scope>NUCLEOTIDE SEQUENCE [LARGE SCALE GENOMIC DNA]</scope>
    <source>
        <strain evidence="4">R3-111a-1</strain>
    </source>
</reference>
<keyword evidence="1" id="KW-0472">Membrane</keyword>
<name>J3PEX2_GAET3</name>
<evidence type="ECO:0000256" key="1">
    <source>
        <dbReference type="SAM" id="Phobius"/>
    </source>
</evidence>
<evidence type="ECO:0000313" key="4">
    <source>
        <dbReference type="Proteomes" id="UP000006039"/>
    </source>
</evidence>
<feature type="transmembrane region" description="Helical" evidence="1">
    <location>
        <begin position="12"/>
        <end position="38"/>
    </location>
</feature>
<reference evidence="2" key="2">
    <citation type="submission" date="2010-07" db="EMBL/GenBank/DDBJ databases">
        <authorList>
            <consortium name="The Broad Institute Genome Sequencing Platform"/>
            <consortium name="Broad Institute Genome Sequencing Center for Infectious Disease"/>
            <person name="Ma L.-J."/>
            <person name="Dead R."/>
            <person name="Young S."/>
            <person name="Zeng Q."/>
            <person name="Koehrsen M."/>
            <person name="Alvarado L."/>
            <person name="Berlin A."/>
            <person name="Chapman S.B."/>
            <person name="Chen Z."/>
            <person name="Freedman E."/>
            <person name="Gellesch M."/>
            <person name="Goldberg J."/>
            <person name="Griggs A."/>
            <person name="Gujja S."/>
            <person name="Heilman E.R."/>
            <person name="Heiman D."/>
            <person name="Hepburn T."/>
            <person name="Howarth C."/>
            <person name="Jen D."/>
            <person name="Larson L."/>
            <person name="Mehta T."/>
            <person name="Neiman D."/>
            <person name="Pearson M."/>
            <person name="Roberts A."/>
            <person name="Saif S."/>
            <person name="Shea T."/>
            <person name="Shenoy N."/>
            <person name="Sisk P."/>
            <person name="Stolte C."/>
            <person name="Sykes S."/>
            <person name="Walk T."/>
            <person name="White J."/>
            <person name="Yandava C."/>
            <person name="Haas B."/>
            <person name="Nusbaum C."/>
            <person name="Birren B."/>
        </authorList>
    </citation>
    <scope>NUCLEOTIDE SEQUENCE</scope>
    <source>
        <strain evidence="2">R3-111a-1</strain>
    </source>
</reference>
<protein>
    <submittedName>
        <fullName evidence="2 3">Uncharacterized protein</fullName>
    </submittedName>
</protein>
<dbReference type="Proteomes" id="UP000006039">
    <property type="component" value="Unassembled WGS sequence"/>
</dbReference>
<feature type="transmembrane region" description="Helical" evidence="1">
    <location>
        <begin position="221"/>
        <end position="242"/>
    </location>
</feature>
<dbReference type="OrthoDB" id="4496655at2759"/>
<organism evidence="2">
    <name type="scientific">Gaeumannomyces tritici (strain R3-111a-1)</name>
    <name type="common">Wheat and barley take-all root rot fungus</name>
    <name type="synonym">Gaeumannomyces graminis var. tritici</name>
    <dbReference type="NCBI Taxonomy" id="644352"/>
    <lineage>
        <taxon>Eukaryota</taxon>
        <taxon>Fungi</taxon>
        <taxon>Dikarya</taxon>
        <taxon>Ascomycota</taxon>
        <taxon>Pezizomycotina</taxon>
        <taxon>Sordariomycetes</taxon>
        <taxon>Sordariomycetidae</taxon>
        <taxon>Magnaporthales</taxon>
        <taxon>Magnaporthaceae</taxon>
        <taxon>Gaeumannomyces</taxon>
    </lineage>
</organism>
<keyword evidence="1" id="KW-0812">Transmembrane</keyword>
<dbReference type="VEuPathDB" id="FungiDB:GGTG_12051"/>
<accession>J3PEX2</accession>
<evidence type="ECO:0000313" key="3">
    <source>
        <dbReference type="EnsemblFungi" id="EJT71030"/>
    </source>
</evidence>
<dbReference type="EMBL" id="GL385401">
    <property type="protein sequence ID" value="EJT71030.1"/>
    <property type="molecule type" value="Genomic_DNA"/>
</dbReference>
<feature type="transmembrane region" description="Helical" evidence="1">
    <location>
        <begin position="44"/>
        <end position="65"/>
    </location>
</feature>
<reference evidence="2" key="3">
    <citation type="submission" date="2010-09" db="EMBL/GenBank/DDBJ databases">
        <title>Annotation of Gaeumannomyces graminis var. tritici R3-111a-1.</title>
        <authorList>
            <consortium name="The Broad Institute Genome Sequencing Platform"/>
            <person name="Ma L.-J."/>
            <person name="Dead R."/>
            <person name="Young S.K."/>
            <person name="Zeng Q."/>
            <person name="Gargeya S."/>
            <person name="Fitzgerald M."/>
            <person name="Haas B."/>
            <person name="Abouelleil A."/>
            <person name="Alvarado L."/>
            <person name="Arachchi H.M."/>
            <person name="Berlin A."/>
            <person name="Brown A."/>
            <person name="Chapman S.B."/>
            <person name="Chen Z."/>
            <person name="Dunbar C."/>
            <person name="Freedman E."/>
            <person name="Gearin G."/>
            <person name="Gellesch M."/>
            <person name="Goldberg J."/>
            <person name="Griggs A."/>
            <person name="Gujja S."/>
            <person name="Heiman D."/>
            <person name="Howarth C."/>
            <person name="Larson L."/>
            <person name="Lui A."/>
            <person name="MacDonald P.J.P."/>
            <person name="Mehta T."/>
            <person name="Montmayeur A."/>
            <person name="Murphy C."/>
            <person name="Neiman D."/>
            <person name="Pearson M."/>
            <person name="Priest M."/>
            <person name="Roberts A."/>
            <person name="Saif S."/>
            <person name="Shea T."/>
            <person name="Shenoy N."/>
            <person name="Sisk P."/>
            <person name="Stolte C."/>
            <person name="Sykes S."/>
            <person name="Yandava C."/>
            <person name="Wortman J."/>
            <person name="Nusbaum C."/>
            <person name="Birren B."/>
        </authorList>
    </citation>
    <scope>NUCLEOTIDE SEQUENCE</scope>
    <source>
        <strain evidence="2">R3-111a-1</strain>
    </source>
</reference>
<feature type="transmembrane region" description="Helical" evidence="1">
    <location>
        <begin position="86"/>
        <end position="102"/>
    </location>
</feature>
<feature type="transmembrane region" description="Helical" evidence="1">
    <location>
        <begin position="108"/>
        <end position="128"/>
    </location>
</feature>
<gene>
    <name evidence="3" type="primary">20352509</name>
    <name evidence="2" type="ORF">GGTG_12051</name>
</gene>
<sequence length="313" mass="32046">MGLVAIIKKAASGLYTLLAVTFLSCWILVALGLTALSAANGDGAGIASFVAAPTLLVYLASKLVVAVSADAQKASLARWIASADNGSPHGALALFLLGVVWLKALAPWLFLLQVLAIFGAAFLLAAYLSANAEQQQQQQAQTQPAWVSDAVACADTPVIPMVGARGVAPCSAMALYSSLAAWSPASTPPPSPGKLAEVFEQIRAETGYDPAAWIERFPPRLVLPLLLAALAAVATLTLYAALKTLGGLRRVLSASAAEWATRGGGEVKGTAPVRALRLEPALGGAKGNGDGAADAVRSAWSGETSKGVFTGDW</sequence>
<reference evidence="3" key="5">
    <citation type="submission" date="2018-04" db="UniProtKB">
        <authorList>
            <consortium name="EnsemblFungi"/>
        </authorList>
    </citation>
    <scope>IDENTIFICATION</scope>
    <source>
        <strain evidence="3">R3-111a-1</strain>
    </source>
</reference>
<dbReference type="HOGENOM" id="CLU_091401_0_0_1"/>
<dbReference type="RefSeq" id="XP_009228208.1">
    <property type="nucleotide sequence ID" value="XM_009229944.1"/>
</dbReference>
<evidence type="ECO:0000313" key="2">
    <source>
        <dbReference type="EMBL" id="EJT71030.1"/>
    </source>
</evidence>
<keyword evidence="4" id="KW-1185">Reference proteome</keyword>
<proteinExistence type="predicted"/>
<dbReference type="eggNOG" id="ENOG502SYCE">
    <property type="taxonomic scope" value="Eukaryota"/>
</dbReference>
<dbReference type="GeneID" id="20352509"/>
<dbReference type="AlphaFoldDB" id="J3PEX2"/>
<keyword evidence="1" id="KW-1133">Transmembrane helix</keyword>